<organism evidence="1">
    <name type="scientific">marine sediment metagenome</name>
    <dbReference type="NCBI Taxonomy" id="412755"/>
    <lineage>
        <taxon>unclassified sequences</taxon>
        <taxon>metagenomes</taxon>
        <taxon>ecological metagenomes</taxon>
    </lineage>
</organism>
<dbReference type="EMBL" id="BARV01005500">
    <property type="protein sequence ID" value="GAI15623.1"/>
    <property type="molecule type" value="Genomic_DNA"/>
</dbReference>
<reference evidence="1" key="1">
    <citation type="journal article" date="2014" name="Front. Microbiol.">
        <title>High frequency of phylogenetically diverse reductive dehalogenase-homologous genes in deep subseafloor sedimentary metagenomes.</title>
        <authorList>
            <person name="Kawai M."/>
            <person name="Futagami T."/>
            <person name="Toyoda A."/>
            <person name="Takaki Y."/>
            <person name="Nishi S."/>
            <person name="Hori S."/>
            <person name="Arai W."/>
            <person name="Tsubouchi T."/>
            <person name="Morono Y."/>
            <person name="Uchiyama I."/>
            <person name="Ito T."/>
            <person name="Fujiyama A."/>
            <person name="Inagaki F."/>
            <person name="Takami H."/>
        </authorList>
    </citation>
    <scope>NUCLEOTIDE SEQUENCE</scope>
    <source>
        <strain evidence="1">Expedition CK06-06</strain>
    </source>
</reference>
<evidence type="ECO:0000313" key="1">
    <source>
        <dbReference type="EMBL" id="GAI15623.1"/>
    </source>
</evidence>
<dbReference type="AlphaFoldDB" id="X1L987"/>
<gene>
    <name evidence="1" type="ORF">S06H3_11385</name>
</gene>
<proteinExistence type="predicted"/>
<comment type="caution">
    <text evidence="1">The sequence shown here is derived from an EMBL/GenBank/DDBJ whole genome shotgun (WGS) entry which is preliminary data.</text>
</comment>
<name>X1L987_9ZZZZ</name>
<accession>X1L987</accession>
<protein>
    <submittedName>
        <fullName evidence="1">Uncharacterized protein</fullName>
    </submittedName>
</protein>
<sequence>MTLRNSNSENLDWTTLDQKNTFWRLIKFQDFYNTWIESEIDEWKAKSEGLNGK</sequence>